<organism evidence="10 11">
    <name type="scientific">Alysiella filiformis DSM 16848</name>
    <dbReference type="NCBI Taxonomy" id="1120981"/>
    <lineage>
        <taxon>Bacteria</taxon>
        <taxon>Pseudomonadati</taxon>
        <taxon>Pseudomonadota</taxon>
        <taxon>Betaproteobacteria</taxon>
        <taxon>Neisseriales</taxon>
        <taxon>Neisseriaceae</taxon>
        <taxon>Alysiella</taxon>
    </lineage>
</organism>
<dbReference type="SUPFAM" id="SSF54423">
    <property type="entry name" value="DsbC/DsbG N-terminal domain-like"/>
    <property type="match status" value="1"/>
</dbReference>
<dbReference type="PANTHER" id="PTHR35272">
    <property type="entry name" value="THIOL:DISULFIDE INTERCHANGE PROTEIN DSBC-RELATED"/>
    <property type="match status" value="1"/>
</dbReference>
<evidence type="ECO:0000259" key="8">
    <source>
        <dbReference type="Pfam" id="PF10411"/>
    </source>
</evidence>
<dbReference type="Gene3D" id="3.40.30.10">
    <property type="entry name" value="Glutaredoxin"/>
    <property type="match status" value="1"/>
</dbReference>
<comment type="similarity">
    <text evidence="2 7">Belongs to the thioredoxin family. DsbC subfamily.</text>
</comment>
<dbReference type="Proteomes" id="UP000219669">
    <property type="component" value="Unassembled WGS sequence"/>
</dbReference>
<evidence type="ECO:0000256" key="1">
    <source>
        <dbReference type="ARBA" id="ARBA00004418"/>
    </source>
</evidence>
<reference evidence="10 11" key="1">
    <citation type="submission" date="2017-09" db="EMBL/GenBank/DDBJ databases">
        <authorList>
            <person name="Ehlers B."/>
            <person name="Leendertz F.H."/>
        </authorList>
    </citation>
    <scope>NUCLEOTIDE SEQUENCE [LARGE SCALE GENOMIC DNA]</scope>
    <source>
        <strain evidence="10 11">DSM 16848</strain>
    </source>
</reference>
<evidence type="ECO:0000313" key="11">
    <source>
        <dbReference type="Proteomes" id="UP000219669"/>
    </source>
</evidence>
<accession>A0A286E5Z6</accession>
<proteinExistence type="inferred from homology"/>
<dbReference type="AlphaFoldDB" id="A0A286E5Z6"/>
<dbReference type="InterPro" id="IPR009094">
    <property type="entry name" value="DiS-bond_isomerase_DsbC/G_N_sf"/>
</dbReference>
<dbReference type="Pfam" id="PF10411">
    <property type="entry name" value="DsbC_N"/>
    <property type="match status" value="1"/>
</dbReference>
<evidence type="ECO:0000256" key="4">
    <source>
        <dbReference type="ARBA" id="ARBA00022764"/>
    </source>
</evidence>
<dbReference type="InterPro" id="IPR033954">
    <property type="entry name" value="DiS-bond_Isoase_DsbC/G"/>
</dbReference>
<dbReference type="InterPro" id="IPR018950">
    <property type="entry name" value="DiS-bond_isomerase_DsbC/G_N"/>
</dbReference>
<feature type="domain" description="Thioredoxin-like fold" evidence="9">
    <location>
        <begin position="111"/>
        <end position="233"/>
    </location>
</feature>
<evidence type="ECO:0000256" key="7">
    <source>
        <dbReference type="RuleBase" id="RU364038"/>
    </source>
</evidence>
<evidence type="ECO:0000259" key="9">
    <source>
        <dbReference type="Pfam" id="PF13098"/>
    </source>
</evidence>
<dbReference type="InterPro" id="IPR036249">
    <property type="entry name" value="Thioredoxin-like_sf"/>
</dbReference>
<keyword evidence="4 7" id="KW-0574">Periplasm</keyword>
<evidence type="ECO:0000256" key="3">
    <source>
        <dbReference type="ARBA" id="ARBA00022729"/>
    </source>
</evidence>
<dbReference type="Gene3D" id="3.10.450.70">
    <property type="entry name" value="Disulphide bond isomerase, DsbC/G, N-terminal"/>
    <property type="match status" value="1"/>
</dbReference>
<keyword evidence="3 7" id="KW-0732">Signal</keyword>
<comment type="function">
    <text evidence="7">Required for disulfide bond formation in some periplasmic proteins. Acts by transferring its disulfide bond to other proteins and is reduced in the process.</text>
</comment>
<evidence type="ECO:0000256" key="2">
    <source>
        <dbReference type="ARBA" id="ARBA00009813"/>
    </source>
</evidence>
<keyword evidence="11" id="KW-1185">Reference proteome</keyword>
<feature type="domain" description="Disulphide bond isomerase DsbC/G N-terminal" evidence="8">
    <location>
        <begin position="22"/>
        <end position="87"/>
    </location>
</feature>
<evidence type="ECO:0000313" key="10">
    <source>
        <dbReference type="EMBL" id="SOD66327.1"/>
    </source>
</evidence>
<dbReference type="CDD" id="cd03020">
    <property type="entry name" value="DsbA_DsbC_DsbG"/>
    <property type="match status" value="1"/>
</dbReference>
<dbReference type="PANTHER" id="PTHR35272:SF3">
    <property type="entry name" value="THIOL:DISULFIDE INTERCHANGE PROTEIN DSBC"/>
    <property type="match status" value="1"/>
</dbReference>
<keyword evidence="6 7" id="KW-0676">Redox-active center</keyword>
<keyword evidence="5" id="KW-1015">Disulfide bond</keyword>
<dbReference type="InterPro" id="IPR012336">
    <property type="entry name" value="Thioredoxin-like_fold"/>
</dbReference>
<dbReference type="Pfam" id="PF13098">
    <property type="entry name" value="Thioredoxin_2"/>
    <property type="match status" value="1"/>
</dbReference>
<name>A0A286E5Z6_9NEIS</name>
<evidence type="ECO:0000256" key="5">
    <source>
        <dbReference type="ARBA" id="ARBA00023157"/>
    </source>
</evidence>
<comment type="subcellular location">
    <subcellularLocation>
        <location evidence="1 7">Periplasm</location>
    </subcellularLocation>
</comment>
<protein>
    <recommendedName>
        <fullName evidence="7">Thiol:disulfide interchange protein</fullName>
    </recommendedName>
</protein>
<dbReference type="GO" id="GO:0042597">
    <property type="term" value="C:periplasmic space"/>
    <property type="evidence" value="ECO:0007669"/>
    <property type="project" value="UniProtKB-SubCell"/>
</dbReference>
<dbReference type="EMBL" id="OCNF01000003">
    <property type="protein sequence ID" value="SOD66327.1"/>
    <property type="molecule type" value="Genomic_DNA"/>
</dbReference>
<evidence type="ECO:0000256" key="6">
    <source>
        <dbReference type="ARBA" id="ARBA00023284"/>
    </source>
</evidence>
<dbReference type="InterPro" id="IPR051470">
    <property type="entry name" value="Thiol:disulfide_interchange"/>
</dbReference>
<dbReference type="SUPFAM" id="SSF52833">
    <property type="entry name" value="Thioredoxin-like"/>
    <property type="match status" value="1"/>
</dbReference>
<gene>
    <name evidence="10" type="ORF">SAMN02746062_00587</name>
</gene>
<sequence length="239" mass="26390">MQSTQVAAAPTKVGQGVPDDVAKQIASTLEKNYADQKLQVLQVNTTPIANIYEVVMNGKQIAYTDSTGTYMFVGDLIETTQGRSLTEERKSDLNVIDFGSLPLDKAIKEVRGNGKLVVAAFSDPDCPFCKRLERELAKMTDVTIYNFMMPIDSLHPNGRRKAVQIMCQPNPTKAWNEWMREGKMPPKVAECKNPVNETTALGESFGFNGTPTMVFPNGKVQAGYAPMPQLEAIIKQNQQ</sequence>